<proteinExistence type="inferred from homology"/>
<dbReference type="GO" id="GO:0004252">
    <property type="term" value="F:serine-type endopeptidase activity"/>
    <property type="evidence" value="ECO:0007669"/>
    <property type="project" value="InterPro"/>
</dbReference>
<evidence type="ECO:0000256" key="7">
    <source>
        <dbReference type="SAM" id="Phobius"/>
    </source>
</evidence>
<evidence type="ECO:0000256" key="6">
    <source>
        <dbReference type="ARBA" id="ARBA00023136"/>
    </source>
</evidence>
<gene>
    <name evidence="9" type="ORF">HMPREF0501_00521</name>
</gene>
<keyword evidence="6 7" id="KW-0472">Membrane</keyword>
<feature type="transmembrane region" description="Helical" evidence="7">
    <location>
        <begin position="201"/>
        <end position="219"/>
    </location>
</feature>
<keyword evidence="10" id="KW-1185">Reference proteome</keyword>
<sequence length="220" mass="24116">MKNSLRQMPVTITLIAICVGCYIWTMVQGGSTNLAVLIHSGAKDTPLILQGQWWRLLTAGFLHIGIQHLVINMLTLYFLGMYVETLFGHWRMLVIYLVSVVSGNLFSMVMQPVNSVSAGASTGLFGLFGAFIMLGIVFRDNLLVRQIARQFFILVIFNFGADLLMPGVDLAGHLGGFLGGLLSAGMLGSTKIGKIDLLKRFLSGTILIVFIILMFWKAVS</sequence>
<evidence type="ECO:0000313" key="10">
    <source>
        <dbReference type="Proteomes" id="UP000003987"/>
    </source>
</evidence>
<dbReference type="eggNOG" id="COG0705">
    <property type="taxonomic scope" value="Bacteria"/>
</dbReference>
<protein>
    <submittedName>
        <fullName evidence="9">Peptidase, S54 family</fullName>
        <ecNumber evidence="9">3.4.21.-</ecNumber>
    </submittedName>
</protein>
<feature type="transmembrane region" description="Helical" evidence="7">
    <location>
        <begin position="147"/>
        <end position="164"/>
    </location>
</feature>
<dbReference type="EMBL" id="GG698802">
    <property type="protein sequence ID" value="EEU31116.1"/>
    <property type="molecule type" value="Genomic_DNA"/>
</dbReference>
<evidence type="ECO:0000256" key="4">
    <source>
        <dbReference type="ARBA" id="ARBA00022801"/>
    </source>
</evidence>
<evidence type="ECO:0000256" key="1">
    <source>
        <dbReference type="ARBA" id="ARBA00004141"/>
    </source>
</evidence>
<dbReference type="AlphaFoldDB" id="C7XV05"/>
<dbReference type="GO" id="GO:0016020">
    <property type="term" value="C:membrane"/>
    <property type="evidence" value="ECO:0007669"/>
    <property type="project" value="UniProtKB-SubCell"/>
</dbReference>
<accession>C7XV05</accession>
<dbReference type="OrthoDB" id="9813074at2"/>
<keyword evidence="4 9" id="KW-0378">Hydrolase</keyword>
<evidence type="ECO:0000313" key="9">
    <source>
        <dbReference type="EMBL" id="EEU31116.1"/>
    </source>
</evidence>
<comment type="similarity">
    <text evidence="2">Belongs to the peptidase S54 family.</text>
</comment>
<dbReference type="SUPFAM" id="SSF144091">
    <property type="entry name" value="Rhomboid-like"/>
    <property type="match status" value="1"/>
</dbReference>
<evidence type="ECO:0000259" key="8">
    <source>
        <dbReference type="Pfam" id="PF01694"/>
    </source>
</evidence>
<dbReference type="PANTHER" id="PTHR43731">
    <property type="entry name" value="RHOMBOID PROTEASE"/>
    <property type="match status" value="1"/>
</dbReference>
<dbReference type="RefSeq" id="WP_006916312.1">
    <property type="nucleotide sequence ID" value="NZ_GG698802.1"/>
</dbReference>
<feature type="domain" description="Peptidase S54 rhomboid" evidence="8">
    <location>
        <begin position="50"/>
        <end position="187"/>
    </location>
</feature>
<keyword evidence="3 7" id="KW-0812">Transmembrane</keyword>
<feature type="transmembrane region" description="Helical" evidence="7">
    <location>
        <begin position="92"/>
        <end position="110"/>
    </location>
</feature>
<dbReference type="InterPro" id="IPR035952">
    <property type="entry name" value="Rhomboid-like_sf"/>
</dbReference>
<keyword evidence="5 7" id="KW-1133">Transmembrane helix</keyword>
<organism evidence="9 10">
    <name type="scientific">Limosilactobacillus coleohominis 101-4-CHN</name>
    <dbReference type="NCBI Taxonomy" id="575594"/>
    <lineage>
        <taxon>Bacteria</taxon>
        <taxon>Bacillati</taxon>
        <taxon>Bacillota</taxon>
        <taxon>Bacilli</taxon>
        <taxon>Lactobacillales</taxon>
        <taxon>Lactobacillaceae</taxon>
        <taxon>Limosilactobacillus</taxon>
    </lineage>
</organism>
<dbReference type="EC" id="3.4.21.-" evidence="9"/>
<dbReference type="InterPro" id="IPR050925">
    <property type="entry name" value="Rhomboid_protease_S54"/>
</dbReference>
<comment type="subcellular location">
    <subcellularLocation>
        <location evidence="1">Membrane</location>
        <topology evidence="1">Multi-pass membrane protein</topology>
    </subcellularLocation>
</comment>
<feature type="transmembrane region" description="Helical" evidence="7">
    <location>
        <begin position="53"/>
        <end position="80"/>
    </location>
</feature>
<dbReference type="Pfam" id="PF01694">
    <property type="entry name" value="Rhomboid"/>
    <property type="match status" value="1"/>
</dbReference>
<dbReference type="STRING" id="575594.HMPREF0501_00521"/>
<dbReference type="Proteomes" id="UP000003987">
    <property type="component" value="Unassembled WGS sequence"/>
</dbReference>
<dbReference type="InterPro" id="IPR022764">
    <property type="entry name" value="Peptidase_S54_rhomboid_dom"/>
</dbReference>
<dbReference type="PANTHER" id="PTHR43731:SF14">
    <property type="entry name" value="PRESENILIN-ASSOCIATED RHOMBOID-LIKE PROTEIN, MITOCHONDRIAL"/>
    <property type="match status" value="1"/>
</dbReference>
<reference evidence="9 10" key="1">
    <citation type="submission" date="2009-06" db="EMBL/GenBank/DDBJ databases">
        <title>The Genome Sequence of Lactobacillus coleohominis strain 101-4-CHN.</title>
        <authorList>
            <consortium name="The Broad Institute Genome Sequencing Platform"/>
            <person name="Ward D."/>
            <person name="Young S.K."/>
            <person name="Zeng Q."/>
            <person name="Koehrsen M."/>
            <person name="Alvarado L."/>
            <person name="Berlin A."/>
            <person name="Borenstein D."/>
            <person name="Chen Z."/>
            <person name="Engels R."/>
            <person name="Freedman E."/>
            <person name="Gellesch M."/>
            <person name="Goldberg J."/>
            <person name="Griggs A."/>
            <person name="Gujja S."/>
            <person name="Heiman D."/>
            <person name="Hepburn T."/>
            <person name="Howarth C."/>
            <person name="Jen D."/>
            <person name="Larson L."/>
            <person name="Lewis B."/>
            <person name="Mehta T."/>
            <person name="Park D."/>
            <person name="Pearson M."/>
            <person name="Roberts A."/>
            <person name="Saif S."/>
            <person name="Shea T."/>
            <person name="Shenoy N."/>
            <person name="Sisk P."/>
            <person name="Stolte C."/>
            <person name="Sykes S."/>
            <person name="Walk T."/>
            <person name="White J."/>
            <person name="Yandava C."/>
            <person name="Liu Y."/>
            <person name="Xu Q."/>
            <person name="Lander E."/>
            <person name="Nusbaum C."/>
            <person name="Galagan J."/>
            <person name="Birren B."/>
        </authorList>
    </citation>
    <scope>NUCLEOTIDE SEQUENCE [LARGE SCALE GENOMIC DNA]</scope>
    <source>
        <strain evidence="9 10">101-4-CHN</strain>
    </source>
</reference>
<dbReference type="Gene3D" id="1.20.1540.10">
    <property type="entry name" value="Rhomboid-like"/>
    <property type="match status" value="1"/>
</dbReference>
<feature type="transmembrane region" description="Helical" evidence="7">
    <location>
        <begin position="116"/>
        <end position="138"/>
    </location>
</feature>
<name>C7XV05_9LACO</name>
<evidence type="ECO:0000256" key="2">
    <source>
        <dbReference type="ARBA" id="ARBA00009045"/>
    </source>
</evidence>
<evidence type="ECO:0000256" key="3">
    <source>
        <dbReference type="ARBA" id="ARBA00022692"/>
    </source>
</evidence>
<evidence type="ECO:0000256" key="5">
    <source>
        <dbReference type="ARBA" id="ARBA00022989"/>
    </source>
</evidence>
<dbReference type="HOGENOM" id="CLU_055068_3_2_9"/>